<dbReference type="OrthoDB" id="4342631at2"/>
<dbReference type="RefSeq" id="WP_069463656.1">
    <property type="nucleotide sequence ID" value="NZ_FODD01000046.1"/>
</dbReference>
<dbReference type="Proteomes" id="UP000181951">
    <property type="component" value="Unassembled WGS sequence"/>
</dbReference>
<sequence length="103" mass="11110">MTAAAPTVPALLAEELSPSRRAQHLEELCARFTGQPLDTTVASLRAALAVGIGMEDFRRLHVLISHLYHACGASIPLTTVLRTEVNAAVARRQDPVELEVLGR</sequence>
<keyword evidence="2" id="KW-1185">Reference proteome</keyword>
<dbReference type="EMBL" id="FODD01000046">
    <property type="protein sequence ID" value="SEO84135.1"/>
    <property type="molecule type" value="Genomic_DNA"/>
</dbReference>
<organism evidence="1 2">
    <name type="scientific">Actinacidiphila rubida</name>
    <dbReference type="NCBI Taxonomy" id="310780"/>
    <lineage>
        <taxon>Bacteria</taxon>
        <taxon>Bacillati</taxon>
        <taxon>Actinomycetota</taxon>
        <taxon>Actinomycetes</taxon>
        <taxon>Kitasatosporales</taxon>
        <taxon>Streptomycetaceae</taxon>
        <taxon>Actinacidiphila</taxon>
    </lineage>
</organism>
<dbReference type="STRING" id="310780.SAMN05216267_104688"/>
<evidence type="ECO:0000313" key="2">
    <source>
        <dbReference type="Proteomes" id="UP000181951"/>
    </source>
</evidence>
<protein>
    <submittedName>
        <fullName evidence="1">Uncharacterized protein</fullName>
    </submittedName>
</protein>
<evidence type="ECO:0000313" key="1">
    <source>
        <dbReference type="EMBL" id="SEO84135.1"/>
    </source>
</evidence>
<gene>
    <name evidence="1" type="ORF">SAMN05216267_104688</name>
</gene>
<proteinExistence type="predicted"/>
<reference evidence="1 2" key="1">
    <citation type="submission" date="2016-10" db="EMBL/GenBank/DDBJ databases">
        <authorList>
            <person name="de Groot N.N."/>
        </authorList>
    </citation>
    <scope>NUCLEOTIDE SEQUENCE [LARGE SCALE GENOMIC DNA]</scope>
    <source>
        <strain evidence="1 2">CGMCC 4.2026</strain>
    </source>
</reference>
<name>A0A1H8T013_9ACTN</name>
<accession>A0A1H8T013</accession>
<dbReference type="AlphaFoldDB" id="A0A1H8T013"/>